<dbReference type="Pfam" id="PF01678">
    <property type="entry name" value="DAP_epimerase"/>
    <property type="match status" value="2"/>
</dbReference>
<feature type="binding site" evidence="3">
    <location>
        <position position="64"/>
    </location>
    <ligand>
        <name>substrate</name>
    </ligand>
</feature>
<comment type="function">
    <text evidence="3">Catalyzes the stereoinversion of LL-2,6-diaminopimelate (L,L-DAP) to meso-diaminopimelate (meso-DAP), a precursor of L-lysine and an essential component of the bacterial peptidoglycan.</text>
</comment>
<dbReference type="EMBL" id="CP000360">
    <property type="protein sequence ID" value="ABF41623.1"/>
    <property type="molecule type" value="Genomic_DNA"/>
</dbReference>
<dbReference type="OrthoDB" id="9805408at2"/>
<evidence type="ECO:0000256" key="3">
    <source>
        <dbReference type="HAMAP-Rule" id="MF_00197"/>
    </source>
</evidence>
<comment type="similarity">
    <text evidence="1 3">Belongs to the diaminopimelate epimerase family.</text>
</comment>
<dbReference type="HOGENOM" id="CLU_053306_3_0_0"/>
<feature type="binding site" evidence="3">
    <location>
        <position position="14"/>
    </location>
    <ligand>
        <name>substrate</name>
    </ligand>
</feature>
<evidence type="ECO:0000256" key="4">
    <source>
        <dbReference type="NCBIfam" id="TIGR00652"/>
    </source>
</evidence>
<evidence type="ECO:0000313" key="5">
    <source>
        <dbReference type="EMBL" id="ABF41623.1"/>
    </source>
</evidence>
<dbReference type="Proteomes" id="UP000002432">
    <property type="component" value="Chromosome"/>
</dbReference>
<dbReference type="EC" id="5.1.1.7" evidence="3 4"/>
<feature type="binding site" evidence="3">
    <location>
        <begin position="74"/>
        <end position="75"/>
    </location>
    <ligand>
        <name>substrate</name>
    </ligand>
</feature>
<dbReference type="AlphaFoldDB" id="Q1INC7"/>
<feature type="binding site" evidence="3">
    <location>
        <position position="179"/>
    </location>
    <ligand>
        <name>substrate</name>
    </ligand>
</feature>
<dbReference type="Gene3D" id="3.10.310.10">
    <property type="entry name" value="Diaminopimelate Epimerase, Chain A, domain 1"/>
    <property type="match status" value="2"/>
</dbReference>
<dbReference type="GO" id="GO:0009089">
    <property type="term" value="P:lysine biosynthetic process via diaminopimelate"/>
    <property type="evidence" value="ECO:0007669"/>
    <property type="project" value="UniProtKB-UniRule"/>
</dbReference>
<keyword evidence="6" id="KW-1185">Reference proteome</keyword>
<feature type="site" description="Could be important to modulate the pK values of the two catalytic cysteine residues" evidence="3">
    <location>
        <position position="197"/>
    </location>
</feature>
<comment type="catalytic activity">
    <reaction evidence="3">
        <text>(2S,6S)-2,6-diaminopimelate = meso-2,6-diaminopimelate</text>
        <dbReference type="Rhea" id="RHEA:15393"/>
        <dbReference type="ChEBI" id="CHEBI:57609"/>
        <dbReference type="ChEBI" id="CHEBI:57791"/>
        <dbReference type="EC" id="5.1.1.7"/>
    </reaction>
</comment>
<dbReference type="PANTHER" id="PTHR31689">
    <property type="entry name" value="DIAMINOPIMELATE EPIMERASE, CHLOROPLASTIC"/>
    <property type="match status" value="1"/>
</dbReference>
<dbReference type="NCBIfam" id="TIGR00652">
    <property type="entry name" value="DapF"/>
    <property type="match status" value="1"/>
</dbReference>
<dbReference type="STRING" id="204669.Acid345_2622"/>
<protein>
    <recommendedName>
        <fullName evidence="3 4">Diaminopimelate epimerase</fullName>
        <shortName evidence="3">DAP epimerase</shortName>
        <ecNumber evidence="3 4">5.1.1.7</ecNumber>
    </recommendedName>
    <alternativeName>
        <fullName evidence="3">PLP-independent amino acid racemase</fullName>
    </alternativeName>
</protein>
<dbReference type="GO" id="GO:0008837">
    <property type="term" value="F:diaminopimelate epimerase activity"/>
    <property type="evidence" value="ECO:0007669"/>
    <property type="project" value="UniProtKB-UniRule"/>
</dbReference>
<feature type="site" description="Could be important to modulate the pK values of the two catalytic cysteine residues" evidence="3">
    <location>
        <position position="149"/>
    </location>
</feature>
<dbReference type="GO" id="GO:0005829">
    <property type="term" value="C:cytosol"/>
    <property type="evidence" value="ECO:0007669"/>
    <property type="project" value="TreeGrafter"/>
</dbReference>
<comment type="subcellular location">
    <subcellularLocation>
        <location evidence="3">Cytoplasm</location>
    </subcellularLocation>
</comment>
<dbReference type="HAMAP" id="MF_00197">
    <property type="entry name" value="DAP_epimerase"/>
    <property type="match status" value="1"/>
</dbReference>
<dbReference type="EnsemblBacteria" id="ABF41623">
    <property type="protein sequence ID" value="ABF41623"/>
    <property type="gene ID" value="Acid345_2622"/>
</dbReference>
<keyword evidence="2 3" id="KW-0413">Isomerase</keyword>
<feature type="binding site" evidence="3">
    <location>
        <begin position="207"/>
        <end position="208"/>
    </location>
    <ligand>
        <name>substrate</name>
    </ligand>
</feature>
<feature type="binding site" evidence="3">
    <location>
        <position position="147"/>
    </location>
    <ligand>
        <name>substrate</name>
    </ligand>
</feature>
<proteinExistence type="inferred from homology"/>
<evidence type="ECO:0000256" key="1">
    <source>
        <dbReference type="ARBA" id="ARBA00010219"/>
    </source>
</evidence>
<dbReference type="eggNOG" id="COG0253">
    <property type="taxonomic scope" value="Bacteria"/>
</dbReference>
<dbReference type="RefSeq" id="WP_011523424.1">
    <property type="nucleotide sequence ID" value="NC_008009.1"/>
</dbReference>
<dbReference type="PANTHER" id="PTHR31689:SF0">
    <property type="entry name" value="DIAMINOPIMELATE EPIMERASE"/>
    <property type="match status" value="1"/>
</dbReference>
<evidence type="ECO:0000256" key="2">
    <source>
        <dbReference type="ARBA" id="ARBA00023235"/>
    </source>
</evidence>
<sequence length="260" mass="27450">MPSIPFAKASACGNDFLVIDFAHAGDNPSELSRRLCDRHNGVGADGVEWILPTSEADIEARLINADGSEAEVSGNGTRCVAACISDHTGATKIRILTGAGVKACELTVHNGTSFEFKAAMGKPEIAGELTVKTRHHETTGIQLSTGNPHFVIFVEEFEEGWQVLADSVARTPHFPLGTNIEFVKVLDRHSLDVRLYERGVGETQSSGTGSCASAVAAIHSGKCESPVRVATPGGAQTVEWSGEITLTGPATIVCTGEFFI</sequence>
<dbReference type="UniPathway" id="UPA00034">
    <property type="reaction ID" value="UER00025"/>
</dbReference>
<feature type="binding site" evidence="3">
    <location>
        <begin position="197"/>
        <end position="198"/>
    </location>
    <ligand>
        <name>substrate</name>
    </ligand>
</feature>
<dbReference type="InterPro" id="IPR001653">
    <property type="entry name" value="DAP_epimerase_DapF"/>
</dbReference>
<gene>
    <name evidence="3" type="primary">dapF</name>
    <name evidence="5" type="ordered locus">Acid345_2622</name>
</gene>
<comment type="pathway">
    <text evidence="3">Amino-acid biosynthesis; L-lysine biosynthesis via DAP pathway; DL-2,6-diaminopimelate from LL-2,6-diaminopimelate: step 1/1.</text>
</comment>
<keyword evidence="3" id="KW-0457">Lysine biosynthesis</keyword>
<dbReference type="SUPFAM" id="SSF54506">
    <property type="entry name" value="Diaminopimelate epimerase-like"/>
    <property type="match status" value="2"/>
</dbReference>
<dbReference type="KEGG" id="aba:Acid345_2622"/>
<reference evidence="5 6" key="1">
    <citation type="journal article" date="2009" name="Appl. Environ. Microbiol.">
        <title>Three genomes from the phylum Acidobacteria provide insight into the lifestyles of these microorganisms in soils.</title>
        <authorList>
            <person name="Ward N.L."/>
            <person name="Challacombe J.F."/>
            <person name="Janssen P.H."/>
            <person name="Henrissat B."/>
            <person name="Coutinho P.M."/>
            <person name="Wu M."/>
            <person name="Xie G."/>
            <person name="Haft D.H."/>
            <person name="Sait M."/>
            <person name="Badger J."/>
            <person name="Barabote R.D."/>
            <person name="Bradley B."/>
            <person name="Brettin T.S."/>
            <person name="Brinkac L.M."/>
            <person name="Bruce D."/>
            <person name="Creasy T."/>
            <person name="Daugherty S.C."/>
            <person name="Davidsen T.M."/>
            <person name="DeBoy R.T."/>
            <person name="Detter J.C."/>
            <person name="Dodson R.J."/>
            <person name="Durkin A.S."/>
            <person name="Ganapathy A."/>
            <person name="Gwinn-Giglio M."/>
            <person name="Han C.S."/>
            <person name="Khouri H."/>
            <person name="Kiss H."/>
            <person name="Kothari S.P."/>
            <person name="Madupu R."/>
            <person name="Nelson K.E."/>
            <person name="Nelson W.C."/>
            <person name="Paulsen I."/>
            <person name="Penn K."/>
            <person name="Ren Q."/>
            <person name="Rosovitz M.J."/>
            <person name="Selengut J.D."/>
            <person name="Shrivastava S."/>
            <person name="Sullivan S.A."/>
            <person name="Tapia R."/>
            <person name="Thompson L.S."/>
            <person name="Watkins K.L."/>
            <person name="Yang Q."/>
            <person name="Yu C."/>
            <person name="Zafar N."/>
            <person name="Zhou L."/>
            <person name="Kuske C.R."/>
        </authorList>
    </citation>
    <scope>NUCLEOTIDE SEQUENCE [LARGE SCALE GENOMIC DNA]</scope>
    <source>
        <strain evidence="5 6">Ellin345</strain>
    </source>
</reference>
<comment type="subunit">
    <text evidence="3">Homodimer.</text>
</comment>
<comment type="caution">
    <text evidence="3">Lacks conserved residue(s) required for the propagation of feature annotation.</text>
</comment>
<organism evidence="5 6">
    <name type="scientific">Koribacter versatilis (strain Ellin345)</name>
    <dbReference type="NCBI Taxonomy" id="204669"/>
    <lineage>
        <taxon>Bacteria</taxon>
        <taxon>Pseudomonadati</taxon>
        <taxon>Acidobacteriota</taxon>
        <taxon>Terriglobia</taxon>
        <taxon>Terriglobales</taxon>
        <taxon>Candidatus Korobacteraceae</taxon>
        <taxon>Candidatus Korobacter</taxon>
    </lineage>
</organism>
<accession>Q1INC7</accession>
<name>Q1INC7_KORVE</name>
<keyword evidence="3" id="KW-0963">Cytoplasm</keyword>
<keyword evidence="3" id="KW-0028">Amino-acid biosynthesis</keyword>
<evidence type="ECO:0000313" key="6">
    <source>
        <dbReference type="Proteomes" id="UP000002432"/>
    </source>
</evidence>